<dbReference type="Pfam" id="PF06243">
    <property type="entry name" value="PaaB"/>
    <property type="match status" value="2"/>
</dbReference>
<dbReference type="Gene3D" id="3.10.20.520">
    <property type="entry name" value="Phenylacetic acid degradation B"/>
    <property type="match status" value="2"/>
</dbReference>
<dbReference type="EMBL" id="JAEHFX010000010">
    <property type="protein sequence ID" value="MBK0404574.1"/>
    <property type="molecule type" value="Genomic_DNA"/>
</dbReference>
<keyword evidence="3" id="KW-1185">Reference proteome</keyword>
<gene>
    <name evidence="2" type="ORF">I5M27_16380</name>
</gene>
<comment type="caution">
    <text evidence="2">The sequence shown here is derived from an EMBL/GenBank/DDBJ whole genome shotgun (WGS) entry which is preliminary data.</text>
</comment>
<dbReference type="Proteomes" id="UP000644147">
    <property type="component" value="Unassembled WGS sequence"/>
</dbReference>
<proteinExistence type="predicted"/>
<dbReference type="InterPro" id="IPR009359">
    <property type="entry name" value="PaaB"/>
</dbReference>
<evidence type="ECO:0000313" key="2">
    <source>
        <dbReference type="EMBL" id="MBK0404574.1"/>
    </source>
</evidence>
<sequence>MSLQSLDPRVNRLHLPENPSEPVAKTELDQLETYEVFHQKKENAAYTYVGPVHAPNEEVAFLFGKEQYSRRFACTGMWVAETRHVMVTPYTDEAVSVYDVIRINQENAMENGEKTAEAYEIFHLKKRGKAHAHVGTVTATSYEGALAEAKKQFGEMKPVVNVWVIKAADVFRSEADDKDIWNTTKDKMYREATAYRVMDKITKFKEEQAAK</sequence>
<evidence type="ECO:0000313" key="3">
    <source>
        <dbReference type="Proteomes" id="UP000644147"/>
    </source>
</evidence>
<dbReference type="RefSeq" id="WP_200507415.1">
    <property type="nucleotide sequence ID" value="NZ_JAEHFX010000010.1"/>
</dbReference>
<name>A0ABS1C5D0_9BACT</name>
<evidence type="ECO:0000256" key="1">
    <source>
        <dbReference type="SAM" id="MobiDB-lite"/>
    </source>
</evidence>
<reference evidence="2 3" key="1">
    <citation type="submission" date="2020-12" db="EMBL/GenBank/DDBJ databases">
        <title>Bacterial novel species Adhaeribacter sp. BT258 isolated from soil.</title>
        <authorList>
            <person name="Jung H.-Y."/>
        </authorList>
    </citation>
    <scope>NUCLEOTIDE SEQUENCE [LARGE SCALE GENOMIC DNA]</scope>
    <source>
        <strain evidence="2 3">BT258</strain>
    </source>
</reference>
<organism evidence="2 3">
    <name type="scientific">Adhaeribacter terrigena</name>
    <dbReference type="NCBI Taxonomy" id="2793070"/>
    <lineage>
        <taxon>Bacteria</taxon>
        <taxon>Pseudomonadati</taxon>
        <taxon>Bacteroidota</taxon>
        <taxon>Cytophagia</taxon>
        <taxon>Cytophagales</taxon>
        <taxon>Hymenobacteraceae</taxon>
        <taxon>Adhaeribacter</taxon>
    </lineage>
</organism>
<feature type="region of interest" description="Disordered" evidence="1">
    <location>
        <begin position="1"/>
        <end position="21"/>
    </location>
</feature>
<protein>
    <submittedName>
        <fullName evidence="2">Phenylacetic acid degradation b</fullName>
    </submittedName>
</protein>
<dbReference type="InterPro" id="IPR038693">
    <property type="entry name" value="PaaB_sf"/>
</dbReference>
<accession>A0ABS1C5D0</accession>